<name>A0A4P6ZW62_9BACL</name>
<sequence length="83" mass="9436">MANILSIFIIITGICVYFIMKKFSHTNKTYLVNFTIALLMALLFIRTMMLDPLDWIGYIAIVFCGLAFIAQVILGIRSLKISE</sequence>
<reference evidence="2 3" key="1">
    <citation type="submission" date="2019-03" db="EMBL/GenBank/DDBJ databases">
        <title>Complete genome sequence of Paenisporosarcina antarctica CGMCC 1.6503T.</title>
        <authorList>
            <person name="Rong J.-C."/>
            <person name="Chi N.-Y."/>
            <person name="Zhang Q.-F."/>
        </authorList>
    </citation>
    <scope>NUCLEOTIDE SEQUENCE [LARGE SCALE GENOMIC DNA]</scope>
    <source>
        <strain evidence="2 3">CGMCC 1.6503</strain>
    </source>
</reference>
<dbReference type="KEGG" id="panc:E2636_05515"/>
<feature type="transmembrane region" description="Helical" evidence="1">
    <location>
        <begin position="6"/>
        <end position="23"/>
    </location>
</feature>
<evidence type="ECO:0000313" key="2">
    <source>
        <dbReference type="EMBL" id="QBP40602.1"/>
    </source>
</evidence>
<gene>
    <name evidence="2" type="ORF">E2636_05515</name>
</gene>
<protein>
    <recommendedName>
        <fullName evidence="4">YesK-like protein</fullName>
    </recommendedName>
</protein>
<dbReference type="RefSeq" id="WP_134209306.1">
    <property type="nucleotide sequence ID" value="NZ_CP038015.1"/>
</dbReference>
<evidence type="ECO:0000256" key="1">
    <source>
        <dbReference type="SAM" id="Phobius"/>
    </source>
</evidence>
<feature type="transmembrane region" description="Helical" evidence="1">
    <location>
        <begin position="30"/>
        <end position="49"/>
    </location>
</feature>
<dbReference type="AlphaFoldDB" id="A0A4P6ZW62"/>
<proteinExistence type="predicted"/>
<evidence type="ECO:0008006" key="4">
    <source>
        <dbReference type="Google" id="ProtNLM"/>
    </source>
</evidence>
<evidence type="ECO:0000313" key="3">
    <source>
        <dbReference type="Proteomes" id="UP000294292"/>
    </source>
</evidence>
<keyword evidence="1" id="KW-1133">Transmembrane helix</keyword>
<keyword evidence="1" id="KW-0472">Membrane</keyword>
<keyword evidence="3" id="KW-1185">Reference proteome</keyword>
<accession>A0A4P6ZW62</accession>
<keyword evidence="1" id="KW-0812">Transmembrane</keyword>
<dbReference type="EMBL" id="CP038015">
    <property type="protein sequence ID" value="QBP40602.1"/>
    <property type="molecule type" value="Genomic_DNA"/>
</dbReference>
<feature type="transmembrane region" description="Helical" evidence="1">
    <location>
        <begin position="55"/>
        <end position="76"/>
    </location>
</feature>
<dbReference type="Proteomes" id="UP000294292">
    <property type="component" value="Chromosome"/>
</dbReference>
<dbReference type="OrthoDB" id="2454322at2"/>
<organism evidence="2 3">
    <name type="scientific">Paenisporosarcina antarctica</name>
    <dbReference type="NCBI Taxonomy" id="417367"/>
    <lineage>
        <taxon>Bacteria</taxon>
        <taxon>Bacillati</taxon>
        <taxon>Bacillota</taxon>
        <taxon>Bacilli</taxon>
        <taxon>Bacillales</taxon>
        <taxon>Caryophanaceae</taxon>
        <taxon>Paenisporosarcina</taxon>
    </lineage>
</organism>